<proteinExistence type="inferred from homology"/>
<evidence type="ECO:0000313" key="8">
    <source>
        <dbReference type="Proteomes" id="UP000182983"/>
    </source>
</evidence>
<keyword evidence="2 5" id="KW-0805">Transcription regulation</keyword>
<dbReference type="Gene3D" id="3.30.390.60">
    <property type="entry name" value="Heat-inducible transcription repressor hrca homolog, domain 3"/>
    <property type="match status" value="1"/>
</dbReference>
<evidence type="ECO:0000256" key="4">
    <source>
        <dbReference type="ARBA" id="ARBA00023163"/>
    </source>
</evidence>
<evidence type="ECO:0000256" key="1">
    <source>
        <dbReference type="ARBA" id="ARBA00022491"/>
    </source>
</evidence>
<evidence type="ECO:0000313" key="7">
    <source>
        <dbReference type="EMBL" id="SEH27086.1"/>
    </source>
</evidence>
<dbReference type="SUPFAM" id="SSF55781">
    <property type="entry name" value="GAF domain-like"/>
    <property type="match status" value="1"/>
</dbReference>
<dbReference type="InterPro" id="IPR002571">
    <property type="entry name" value="HrcA"/>
</dbReference>
<keyword evidence="8" id="KW-1185">Reference proteome</keyword>
<dbReference type="SUPFAM" id="SSF46785">
    <property type="entry name" value="Winged helix' DNA-binding domain"/>
    <property type="match status" value="1"/>
</dbReference>
<comment type="similarity">
    <text evidence="5">Belongs to the HrcA family.</text>
</comment>
<dbReference type="AlphaFoldDB" id="A0A1H6GV47"/>
<keyword evidence="1 5" id="KW-0678">Repressor</keyword>
<name>A0A1H6GV47_MAGFU</name>
<dbReference type="InterPro" id="IPR029016">
    <property type="entry name" value="GAF-like_dom_sf"/>
</dbReference>
<dbReference type="GO" id="GO:0003677">
    <property type="term" value="F:DNA binding"/>
    <property type="evidence" value="ECO:0007669"/>
    <property type="project" value="InterPro"/>
</dbReference>
<gene>
    <name evidence="5" type="primary">hrcA</name>
    <name evidence="7" type="ORF">SAMN04244559_00453</name>
</gene>
<keyword evidence="4 5" id="KW-0804">Transcription</keyword>
<dbReference type="InterPro" id="IPR023120">
    <property type="entry name" value="WHTH_transcript_rep_HrcA_IDD"/>
</dbReference>
<keyword evidence="3 5" id="KW-0346">Stress response</keyword>
<dbReference type="PANTHER" id="PTHR34824">
    <property type="entry name" value="HEAT-INDUCIBLE TRANSCRIPTION REPRESSOR HRCA"/>
    <property type="match status" value="1"/>
</dbReference>
<dbReference type="InterPro" id="IPR036388">
    <property type="entry name" value="WH-like_DNA-bd_sf"/>
</dbReference>
<sequence length="353" mass="38767">MVRGTAPVITELNERSREIFRRVVESYVETGEPVGSRTLSRLPNLSLSAATIRNVMADLEECGLLYAPHTSAGRLPTQAGMRLFVNGLLEIGRLAEDERTHIDLQCRASGRSVEQLLAEALTTLSGLSRCAGMVVAPRIQRSLKHVEFVWLGPRRALVVLVTEDGVVENRILDLPEGVDRSTLVEAGNYLTARLAGRSLDAMREEITDELEQQRTTLDSLTRRVVEAGLATWAGGESPAPLIVRGQSHLLEDVTAVEDLERIRALFEALETSEQFLRLVDLTREADGVQIFIGAENELFGVTGCSMIVAPYRDSRECIVGAIGVIGPQRINYARIIPMVDYTAKVIGRLIGQP</sequence>
<dbReference type="InterPro" id="IPR036390">
    <property type="entry name" value="WH_DNA-bd_sf"/>
</dbReference>
<evidence type="ECO:0000259" key="6">
    <source>
        <dbReference type="Pfam" id="PF01628"/>
    </source>
</evidence>
<organism evidence="7 8">
    <name type="scientific">Magnetospirillum fulvum</name>
    <name type="common">Rhodospirillum fulvum</name>
    <dbReference type="NCBI Taxonomy" id="1082"/>
    <lineage>
        <taxon>Bacteria</taxon>
        <taxon>Pseudomonadati</taxon>
        <taxon>Pseudomonadota</taxon>
        <taxon>Alphaproteobacteria</taxon>
        <taxon>Rhodospirillales</taxon>
        <taxon>Rhodospirillaceae</taxon>
        <taxon>Magnetospirillum</taxon>
    </lineage>
</organism>
<dbReference type="HAMAP" id="MF_00081">
    <property type="entry name" value="HrcA"/>
    <property type="match status" value="1"/>
</dbReference>
<dbReference type="RefSeq" id="WP_074765152.1">
    <property type="nucleotide sequence ID" value="NZ_FNWO01000002.1"/>
</dbReference>
<dbReference type="PANTHER" id="PTHR34824:SF1">
    <property type="entry name" value="HEAT-INDUCIBLE TRANSCRIPTION REPRESSOR HRCA"/>
    <property type="match status" value="1"/>
</dbReference>
<feature type="domain" description="Heat-inducible transcription repressor HrcA C-terminal" evidence="6">
    <location>
        <begin position="114"/>
        <end position="336"/>
    </location>
</feature>
<evidence type="ECO:0000256" key="5">
    <source>
        <dbReference type="HAMAP-Rule" id="MF_00081"/>
    </source>
</evidence>
<comment type="function">
    <text evidence="5">Negative regulator of class I heat shock genes (grpE-dnaK-dnaJ and groELS operons). Prevents heat-shock induction of these operons.</text>
</comment>
<dbReference type="OrthoDB" id="9783139at2"/>
<dbReference type="GO" id="GO:0045892">
    <property type="term" value="P:negative regulation of DNA-templated transcription"/>
    <property type="evidence" value="ECO:0007669"/>
    <property type="project" value="UniProtKB-UniRule"/>
</dbReference>
<evidence type="ECO:0000256" key="3">
    <source>
        <dbReference type="ARBA" id="ARBA00023016"/>
    </source>
</evidence>
<dbReference type="Gene3D" id="3.30.450.40">
    <property type="match status" value="1"/>
</dbReference>
<dbReference type="Proteomes" id="UP000182983">
    <property type="component" value="Unassembled WGS sequence"/>
</dbReference>
<reference evidence="8" key="1">
    <citation type="submission" date="2016-10" db="EMBL/GenBank/DDBJ databases">
        <authorList>
            <person name="Varghese N."/>
            <person name="Submissions S."/>
        </authorList>
    </citation>
    <scope>NUCLEOTIDE SEQUENCE [LARGE SCALE GENOMIC DNA]</scope>
    <source>
        <strain evidence="8">DSM 13234</strain>
    </source>
</reference>
<dbReference type="Pfam" id="PF01628">
    <property type="entry name" value="HrcA"/>
    <property type="match status" value="1"/>
</dbReference>
<dbReference type="PIRSF" id="PIRSF005485">
    <property type="entry name" value="HrcA"/>
    <property type="match status" value="1"/>
</dbReference>
<accession>A0A1H6GV47</accession>
<evidence type="ECO:0000256" key="2">
    <source>
        <dbReference type="ARBA" id="ARBA00023015"/>
    </source>
</evidence>
<protein>
    <recommendedName>
        <fullName evidence="5">Heat-inducible transcription repressor HrcA</fullName>
    </recommendedName>
</protein>
<dbReference type="Gene3D" id="1.10.10.10">
    <property type="entry name" value="Winged helix-like DNA-binding domain superfamily/Winged helix DNA-binding domain"/>
    <property type="match status" value="1"/>
</dbReference>
<dbReference type="EMBL" id="FNWO01000002">
    <property type="protein sequence ID" value="SEH27086.1"/>
    <property type="molecule type" value="Genomic_DNA"/>
</dbReference>
<dbReference type="NCBIfam" id="TIGR00331">
    <property type="entry name" value="hrcA"/>
    <property type="match status" value="1"/>
</dbReference>
<dbReference type="InterPro" id="IPR021153">
    <property type="entry name" value="HrcA_C"/>
</dbReference>